<reference evidence="1 2" key="1">
    <citation type="submission" date="2019-03" db="EMBL/GenBank/DDBJ databases">
        <title>Genomic Encyclopedia of Type Strains, Phase IV (KMG-IV): sequencing the most valuable type-strain genomes for metagenomic binning, comparative biology and taxonomic classification.</title>
        <authorList>
            <person name="Goeker M."/>
        </authorList>
    </citation>
    <scope>NUCLEOTIDE SEQUENCE [LARGE SCALE GENOMIC DNA]</scope>
    <source>
        <strain evidence="1 2">DSM 29489</strain>
    </source>
</reference>
<comment type="caution">
    <text evidence="1">The sequence shown here is derived from an EMBL/GenBank/DDBJ whole genome shotgun (WGS) entry which is preliminary data.</text>
</comment>
<dbReference type="PANTHER" id="PTHR35309:SF4">
    <property type="entry name" value="TOCOPHEROL CYCLASE"/>
    <property type="match status" value="1"/>
</dbReference>
<name>A0A4R3K131_9FIRM</name>
<dbReference type="GO" id="GO:0009976">
    <property type="term" value="F:tocopherol cyclase activity"/>
    <property type="evidence" value="ECO:0007669"/>
    <property type="project" value="InterPro"/>
</dbReference>
<dbReference type="AlphaFoldDB" id="A0A4R3K131"/>
<organism evidence="1 2">
    <name type="scientific">Muricomes intestini</name>
    <dbReference type="NCBI Taxonomy" id="1796634"/>
    <lineage>
        <taxon>Bacteria</taxon>
        <taxon>Bacillati</taxon>
        <taxon>Bacillota</taxon>
        <taxon>Clostridia</taxon>
        <taxon>Lachnospirales</taxon>
        <taxon>Lachnospiraceae</taxon>
        <taxon>Muricomes</taxon>
    </lineage>
</organism>
<dbReference type="PANTHER" id="PTHR35309">
    <property type="match status" value="1"/>
</dbReference>
<accession>A0A4R3K131</accession>
<dbReference type="EMBL" id="SLZZ01000040">
    <property type="protein sequence ID" value="TCS74363.1"/>
    <property type="molecule type" value="Genomic_DNA"/>
</dbReference>
<dbReference type="RefSeq" id="WP_132383904.1">
    <property type="nucleotide sequence ID" value="NZ_DAIPCY010000118.1"/>
</dbReference>
<dbReference type="Pfam" id="PF14249">
    <property type="entry name" value="Tocopherol_cycl"/>
    <property type="match status" value="1"/>
</dbReference>
<protein>
    <submittedName>
        <fullName evidence="1">Tocopherol cyclase-like protein</fullName>
    </submittedName>
</protein>
<dbReference type="OrthoDB" id="9772627at2"/>
<dbReference type="Proteomes" id="UP000295726">
    <property type="component" value="Unassembled WGS sequence"/>
</dbReference>
<evidence type="ECO:0000313" key="2">
    <source>
        <dbReference type="Proteomes" id="UP000295726"/>
    </source>
</evidence>
<gene>
    <name evidence="1" type="ORF">EDD59_1406</name>
</gene>
<sequence>MQNQYFHGDKKHYPYFEGWYLKHQIEGKTIAFIPAVHGDENGKWSASLQILLNDGANAGSWYLTWPIEECKIEKNRFWVQLGENIFSEKGISVDIENEELSVHGKIAYSGFQTIRGDIMGFFRFLPFMQCRHGIISMYHSLKGNLNINGKNIIFTNGRGYIETDRGQSFPRDYLWTQCGFGNRNSIMVSAADVPILGRSFRGCICAIHYNMRPYRLGTYYGARIPEYEDGRITLKEGRKLLKVTRLDEHPFKLRAPALGSMERMIKESPVCRVRYEFWVGKKKLFDIISGQASFEQVL</sequence>
<evidence type="ECO:0000313" key="1">
    <source>
        <dbReference type="EMBL" id="TCS74363.1"/>
    </source>
</evidence>
<keyword evidence="2" id="KW-1185">Reference proteome</keyword>
<proteinExistence type="predicted"/>
<dbReference type="InterPro" id="IPR025893">
    <property type="entry name" value="Tocopherol_cyclase"/>
</dbReference>